<dbReference type="InterPro" id="IPR000801">
    <property type="entry name" value="Esterase-like"/>
</dbReference>
<feature type="chain" id="PRO_5016648199" evidence="3">
    <location>
        <begin position="20"/>
        <end position="282"/>
    </location>
</feature>
<evidence type="ECO:0000256" key="2">
    <source>
        <dbReference type="ARBA" id="ARBA00022801"/>
    </source>
</evidence>
<dbReference type="PANTHER" id="PTHR40841:SF2">
    <property type="entry name" value="SIDEROPHORE-DEGRADING ESTERASE (EUROFUNG)"/>
    <property type="match status" value="1"/>
</dbReference>
<accession>A0A369YAQ2</accession>
<reference evidence="4 5" key="1">
    <citation type="submission" date="2018-05" db="EMBL/GenBank/DDBJ databases">
        <title>Draft Genome Sequences for a Diverse set of 7 Haemophilus Species.</title>
        <authorList>
            <person name="Nichols M."/>
            <person name="Topaz N."/>
            <person name="Wang X."/>
            <person name="Wang X."/>
            <person name="Boxrud D."/>
        </authorList>
    </citation>
    <scope>NUCLEOTIDE SEQUENCE [LARGE SCALE GENOMIC DNA]</scope>
    <source>
        <strain evidence="4 5">C2002001239</strain>
    </source>
</reference>
<dbReference type="InterPro" id="IPR029058">
    <property type="entry name" value="AB_hydrolase_fold"/>
</dbReference>
<dbReference type="Pfam" id="PF00756">
    <property type="entry name" value="Esterase"/>
    <property type="match status" value="1"/>
</dbReference>
<comment type="caution">
    <text evidence="4">The sequence shown here is derived from an EMBL/GenBank/DDBJ whole genome shotgun (WGS) entry which is preliminary data.</text>
</comment>
<evidence type="ECO:0000256" key="3">
    <source>
        <dbReference type="SAM" id="SignalP"/>
    </source>
</evidence>
<gene>
    <name evidence="4" type="ORF">DPV93_08960</name>
</gene>
<dbReference type="InterPro" id="IPR052558">
    <property type="entry name" value="Siderophore_Hydrolase_D"/>
</dbReference>
<evidence type="ECO:0000256" key="1">
    <source>
        <dbReference type="ARBA" id="ARBA00005622"/>
    </source>
</evidence>
<dbReference type="STRING" id="1035839.GCA_000238795_01902"/>
<dbReference type="AlphaFoldDB" id="A0A369YAQ2"/>
<dbReference type="EMBL" id="QEPN01000008">
    <property type="protein sequence ID" value="RDE70295.1"/>
    <property type="molecule type" value="Genomic_DNA"/>
</dbReference>
<protein>
    <submittedName>
        <fullName evidence="4">Alpha/beta hydrolase</fullName>
    </submittedName>
</protein>
<sequence length="282" mass="32070">MRIFLFCLTLLMAPLITHAAPDFQIPTIKPAMNAHYQFHQQDLNFEGKAYRLFIAEPKKPAHATLYVLDGNAQFPLAVNAVDPNLPLPLIIGVGYVSDKAYAIEQRTRDYTFPATGEAFKQGGQAVDFLRFFANQVKPYVVEHYGKTTPEYFFGHSFGGLFGLYVLFHQPTLFDYYSIASPSLWWGHGEFLKREKPWVSLPPKSVWVSLGEFEKFPERDPEMTPAQLEKIQQRQKMAWMNAEQLATELQQQGVPTTFQLITGKNHGAVIPEAIAATMQQIQR</sequence>
<comment type="similarity">
    <text evidence="1">Belongs to the esterase D family.</text>
</comment>
<proteinExistence type="inferred from homology"/>
<name>A0A369YAQ2_9PAST</name>
<evidence type="ECO:0000313" key="5">
    <source>
        <dbReference type="Proteomes" id="UP000253872"/>
    </source>
</evidence>
<dbReference type="Gene3D" id="3.40.50.1820">
    <property type="entry name" value="alpha/beta hydrolase"/>
    <property type="match status" value="1"/>
</dbReference>
<keyword evidence="3" id="KW-0732">Signal</keyword>
<organism evidence="4 5">
    <name type="scientific">Haemophilus sputorum</name>
    <dbReference type="NCBI Taxonomy" id="1078480"/>
    <lineage>
        <taxon>Bacteria</taxon>
        <taxon>Pseudomonadati</taxon>
        <taxon>Pseudomonadota</taxon>
        <taxon>Gammaproteobacteria</taxon>
        <taxon>Pasteurellales</taxon>
        <taxon>Pasteurellaceae</taxon>
        <taxon>Haemophilus</taxon>
    </lineage>
</organism>
<dbReference type="GO" id="GO:0016788">
    <property type="term" value="F:hydrolase activity, acting on ester bonds"/>
    <property type="evidence" value="ECO:0007669"/>
    <property type="project" value="TreeGrafter"/>
</dbReference>
<keyword evidence="2 4" id="KW-0378">Hydrolase</keyword>
<dbReference type="Proteomes" id="UP000253872">
    <property type="component" value="Unassembled WGS sequence"/>
</dbReference>
<dbReference type="PANTHER" id="PTHR40841">
    <property type="entry name" value="SIDEROPHORE TRIACETYLFUSARININE C ESTERASE"/>
    <property type="match status" value="1"/>
</dbReference>
<dbReference type="SUPFAM" id="SSF53474">
    <property type="entry name" value="alpha/beta-Hydrolases"/>
    <property type="match status" value="1"/>
</dbReference>
<feature type="signal peptide" evidence="3">
    <location>
        <begin position="1"/>
        <end position="19"/>
    </location>
</feature>
<evidence type="ECO:0000313" key="4">
    <source>
        <dbReference type="EMBL" id="RDE70295.1"/>
    </source>
</evidence>